<evidence type="ECO:0000256" key="6">
    <source>
        <dbReference type="SAM" id="Phobius"/>
    </source>
</evidence>
<dbReference type="Proteomes" id="UP000319160">
    <property type="component" value="Unassembled WGS sequence"/>
</dbReference>
<feature type="domain" description="FAD-binding" evidence="7">
    <location>
        <begin position="10"/>
        <end position="336"/>
    </location>
</feature>
<dbReference type="InterPro" id="IPR002938">
    <property type="entry name" value="FAD-bd"/>
</dbReference>
<evidence type="ECO:0000256" key="4">
    <source>
        <dbReference type="ARBA" id="ARBA00022827"/>
    </source>
</evidence>
<evidence type="ECO:0000259" key="7">
    <source>
        <dbReference type="Pfam" id="PF01494"/>
    </source>
</evidence>
<dbReference type="AlphaFoldDB" id="A0A553I883"/>
<dbReference type="SUPFAM" id="SSF54373">
    <property type="entry name" value="FAD-linked reductases, C-terminal domain"/>
    <property type="match status" value="1"/>
</dbReference>
<dbReference type="PRINTS" id="PR00420">
    <property type="entry name" value="RNGMNOXGNASE"/>
</dbReference>
<dbReference type="PANTHER" id="PTHR46720">
    <property type="entry name" value="HYDROXYLASE, PUTATIVE (AFU_ORTHOLOGUE AFUA_3G01460)-RELATED"/>
    <property type="match status" value="1"/>
</dbReference>
<keyword evidence="3" id="KW-0285">Flavoprotein</keyword>
<comment type="similarity">
    <text evidence="2">Belongs to the paxM FAD-dependent monooxygenase family.</text>
</comment>
<evidence type="ECO:0000256" key="1">
    <source>
        <dbReference type="ARBA" id="ARBA00005179"/>
    </source>
</evidence>
<dbReference type="Gene3D" id="3.50.50.60">
    <property type="entry name" value="FAD/NAD(P)-binding domain"/>
    <property type="match status" value="1"/>
</dbReference>
<gene>
    <name evidence="8" type="ORF">FHL15_002675</name>
</gene>
<evidence type="ECO:0000256" key="3">
    <source>
        <dbReference type="ARBA" id="ARBA00022630"/>
    </source>
</evidence>
<dbReference type="Pfam" id="PF01494">
    <property type="entry name" value="FAD_binding_3"/>
    <property type="match status" value="1"/>
</dbReference>
<keyword evidence="5" id="KW-0560">Oxidoreductase</keyword>
<dbReference type="GO" id="GO:0071949">
    <property type="term" value="F:FAD binding"/>
    <property type="evidence" value="ECO:0007669"/>
    <property type="project" value="InterPro"/>
</dbReference>
<comment type="pathway">
    <text evidence="1">Secondary metabolite biosynthesis.</text>
</comment>
<protein>
    <recommendedName>
        <fullName evidence="7">FAD-binding domain-containing protein</fullName>
    </recommendedName>
</protein>
<dbReference type="OrthoDB" id="417877at2759"/>
<dbReference type="InterPro" id="IPR036188">
    <property type="entry name" value="FAD/NAD-bd_sf"/>
</dbReference>
<accession>A0A553I883</accession>
<evidence type="ECO:0000256" key="5">
    <source>
        <dbReference type="ARBA" id="ARBA00023002"/>
    </source>
</evidence>
<dbReference type="STRING" id="2512241.A0A553I883"/>
<dbReference type="EMBL" id="VFLP01000011">
    <property type="protein sequence ID" value="TRX96403.1"/>
    <property type="molecule type" value="Genomic_DNA"/>
</dbReference>
<evidence type="ECO:0000313" key="8">
    <source>
        <dbReference type="EMBL" id="TRX96403.1"/>
    </source>
</evidence>
<keyword evidence="6" id="KW-1133">Transmembrane helix</keyword>
<sequence length="444" mass="48935">MSTDTNTAIHVAIVGGGITGVILALGLEKRGVSYTLFERAPAFTEIGAGIGFSPNAERALKVVDPKVHELYKKVTTSTGEEEFFTWVNGNENNEIIASLPIGVDAFQGGRRSEFLEAWSTLIPSAKVKFSKEIESLLQKDDGKVTLKFKDGSLDEADIVIGCDGIRSRVRQLTLGEANPASYPRYSKKFCFRALLPMGKAREVLGEARTLSRFMYTGLDAHAITYPVAGGALLNVLFVVTDVNPWLLERHTAPGTRGEVVDLFSGWHSSIRGLVDLLPEKLDKWAIFDMYDYPAPYYNLGSVALAGDAAHASGPHLGSGAGFGIEDGLVLATVLKAADEEVEARQSGKNKTQICRDALAAYNTVRYDRDQWLPGATRESVELFHWRHKEVGSKDHEKFLERAHHLFHTIWDNDIDEMVKTAALEFKDVVFKQSQPSLYGSRISQ</sequence>
<dbReference type="PANTHER" id="PTHR46720:SF3">
    <property type="entry name" value="FAD-BINDING DOMAIN-CONTAINING PROTEIN-RELATED"/>
    <property type="match status" value="1"/>
</dbReference>
<dbReference type="GO" id="GO:0044550">
    <property type="term" value="P:secondary metabolite biosynthetic process"/>
    <property type="evidence" value="ECO:0007669"/>
    <property type="project" value="TreeGrafter"/>
</dbReference>
<organism evidence="8 9">
    <name type="scientific">Xylaria flabelliformis</name>
    <dbReference type="NCBI Taxonomy" id="2512241"/>
    <lineage>
        <taxon>Eukaryota</taxon>
        <taxon>Fungi</taxon>
        <taxon>Dikarya</taxon>
        <taxon>Ascomycota</taxon>
        <taxon>Pezizomycotina</taxon>
        <taxon>Sordariomycetes</taxon>
        <taxon>Xylariomycetidae</taxon>
        <taxon>Xylariales</taxon>
        <taxon>Xylariaceae</taxon>
        <taxon>Xylaria</taxon>
    </lineage>
</organism>
<name>A0A553I883_9PEZI</name>
<comment type="caution">
    <text evidence="8">The sequence shown here is derived from an EMBL/GenBank/DDBJ whole genome shotgun (WGS) entry which is preliminary data.</text>
</comment>
<keyword evidence="4" id="KW-0274">FAD</keyword>
<dbReference type="InterPro" id="IPR051104">
    <property type="entry name" value="FAD_monoxygenase"/>
</dbReference>
<reference evidence="9" key="1">
    <citation type="submission" date="2019-06" db="EMBL/GenBank/DDBJ databases">
        <title>Draft genome sequence of the griseofulvin-producing fungus Xylaria cubensis strain G536.</title>
        <authorList>
            <person name="Mead M.E."/>
            <person name="Raja H.A."/>
            <person name="Steenwyk J.L."/>
            <person name="Knowles S.L."/>
            <person name="Oberlies N.H."/>
            <person name="Rokas A."/>
        </authorList>
    </citation>
    <scope>NUCLEOTIDE SEQUENCE [LARGE SCALE GENOMIC DNA]</scope>
    <source>
        <strain evidence="9">G536</strain>
    </source>
</reference>
<dbReference type="GO" id="GO:0016491">
    <property type="term" value="F:oxidoreductase activity"/>
    <property type="evidence" value="ECO:0007669"/>
    <property type="project" value="UniProtKB-KW"/>
</dbReference>
<evidence type="ECO:0000256" key="2">
    <source>
        <dbReference type="ARBA" id="ARBA00007992"/>
    </source>
</evidence>
<keyword evidence="9" id="KW-1185">Reference proteome</keyword>
<keyword evidence="6" id="KW-0812">Transmembrane</keyword>
<dbReference type="SUPFAM" id="SSF51905">
    <property type="entry name" value="FAD/NAD(P)-binding domain"/>
    <property type="match status" value="1"/>
</dbReference>
<keyword evidence="6" id="KW-0472">Membrane</keyword>
<feature type="transmembrane region" description="Helical" evidence="6">
    <location>
        <begin position="6"/>
        <end position="27"/>
    </location>
</feature>
<evidence type="ECO:0000313" key="9">
    <source>
        <dbReference type="Proteomes" id="UP000319160"/>
    </source>
</evidence>
<proteinExistence type="inferred from homology"/>